<reference evidence="3" key="1">
    <citation type="submission" date="2020-04" db="EMBL/GenBank/DDBJ databases">
        <title>Hybrid Assembly of Korean Phytophthora infestans isolates.</title>
        <authorList>
            <person name="Prokchorchik M."/>
            <person name="Lee Y."/>
            <person name="Seo J."/>
            <person name="Cho J.-H."/>
            <person name="Park Y.-E."/>
            <person name="Jang D.-C."/>
            <person name="Im J.-S."/>
            <person name="Choi J.-G."/>
            <person name="Park H.-J."/>
            <person name="Lee G.-B."/>
            <person name="Lee Y.-G."/>
            <person name="Hong S.-Y."/>
            <person name="Cho K."/>
            <person name="Sohn K.H."/>
        </authorList>
    </citation>
    <scope>NUCLEOTIDE SEQUENCE</scope>
    <source>
        <strain evidence="3">KR_1_A1</strain>
    </source>
</reference>
<sequence length="237" mass="24482">MALLSLVLKILAGGVPVTGIVVAAGTENGGVLVAGTYIRRCAIVAGEIVTEVSGESVTDGLVIVALVIGSIITGKLSTGKLVTGATDAVAEVGGGRCDWRCGDSSVAGGDAVEVAVVVVGAGVVVGIAYDILLVARPFLRARRRTPAIWPFRSLVRLCATPAAPTVEIAAMIIRSLAVETRRIYSPRIFELETTVFISPKIASTAFCISTAVAAICVYRILAGCLQRCHCSVNEIET</sequence>
<feature type="transmembrane region" description="Helical" evidence="1">
    <location>
        <begin position="201"/>
        <end position="221"/>
    </location>
</feature>
<organism evidence="3 4">
    <name type="scientific">Phytophthora infestans</name>
    <name type="common">Potato late blight agent</name>
    <name type="synonym">Botrytis infestans</name>
    <dbReference type="NCBI Taxonomy" id="4787"/>
    <lineage>
        <taxon>Eukaryota</taxon>
        <taxon>Sar</taxon>
        <taxon>Stramenopiles</taxon>
        <taxon>Oomycota</taxon>
        <taxon>Peronosporomycetes</taxon>
        <taxon>Peronosporales</taxon>
        <taxon>Peronosporaceae</taxon>
        <taxon>Phytophthora</taxon>
    </lineage>
</organism>
<dbReference type="Proteomes" id="UP000602510">
    <property type="component" value="Unassembled WGS sequence"/>
</dbReference>
<evidence type="ECO:0000313" key="3">
    <source>
        <dbReference type="EMBL" id="KAF4038510.1"/>
    </source>
</evidence>
<dbReference type="EMBL" id="WSZM01000193">
    <property type="protein sequence ID" value="KAF4038510.1"/>
    <property type="molecule type" value="Genomic_DNA"/>
</dbReference>
<accession>A0A833WJW8</accession>
<gene>
    <name evidence="3" type="ORF">GN244_ATG09384</name>
</gene>
<protein>
    <recommendedName>
        <fullName evidence="5">Transmembrane protein</fullName>
    </recommendedName>
</protein>
<feature type="signal peptide" evidence="2">
    <location>
        <begin position="1"/>
        <end position="19"/>
    </location>
</feature>
<dbReference type="AlphaFoldDB" id="A0A833WJW8"/>
<evidence type="ECO:0000256" key="1">
    <source>
        <dbReference type="SAM" id="Phobius"/>
    </source>
</evidence>
<feature type="chain" id="PRO_5032669180" description="Transmembrane protein" evidence="2">
    <location>
        <begin position="20"/>
        <end position="237"/>
    </location>
</feature>
<keyword evidence="1" id="KW-0472">Membrane</keyword>
<keyword evidence="1" id="KW-1133">Transmembrane helix</keyword>
<evidence type="ECO:0000313" key="4">
    <source>
        <dbReference type="Proteomes" id="UP000602510"/>
    </source>
</evidence>
<evidence type="ECO:0008006" key="5">
    <source>
        <dbReference type="Google" id="ProtNLM"/>
    </source>
</evidence>
<evidence type="ECO:0000256" key="2">
    <source>
        <dbReference type="SAM" id="SignalP"/>
    </source>
</evidence>
<keyword evidence="4" id="KW-1185">Reference proteome</keyword>
<feature type="transmembrane region" description="Helical" evidence="1">
    <location>
        <begin position="114"/>
        <end position="135"/>
    </location>
</feature>
<keyword evidence="1" id="KW-0812">Transmembrane</keyword>
<proteinExistence type="predicted"/>
<keyword evidence="2" id="KW-0732">Signal</keyword>
<name>A0A833WJW8_PHYIN</name>
<comment type="caution">
    <text evidence="3">The sequence shown here is derived from an EMBL/GenBank/DDBJ whole genome shotgun (WGS) entry which is preliminary data.</text>
</comment>